<evidence type="ECO:0000313" key="5">
    <source>
        <dbReference type="Proteomes" id="UP000295375"/>
    </source>
</evidence>
<dbReference type="Pfam" id="PF02397">
    <property type="entry name" value="Bac_transf"/>
    <property type="match status" value="1"/>
</dbReference>
<dbReference type="PANTHER" id="PTHR30576">
    <property type="entry name" value="COLANIC BIOSYNTHESIS UDP-GLUCOSE LIPID CARRIER TRANSFERASE"/>
    <property type="match status" value="1"/>
</dbReference>
<evidence type="ECO:0000256" key="2">
    <source>
        <dbReference type="SAM" id="Phobius"/>
    </source>
</evidence>
<feature type="transmembrane region" description="Helical" evidence="2">
    <location>
        <begin position="7"/>
        <end position="30"/>
    </location>
</feature>
<keyword evidence="2" id="KW-1133">Transmembrane helix</keyword>
<dbReference type="GO" id="GO:0016780">
    <property type="term" value="F:phosphotransferase activity, for other substituted phosphate groups"/>
    <property type="evidence" value="ECO:0007669"/>
    <property type="project" value="TreeGrafter"/>
</dbReference>
<keyword evidence="5" id="KW-1185">Reference proteome</keyword>
<name>A0A4R6UUT2_9GAMM</name>
<reference evidence="4 5" key="1">
    <citation type="submission" date="2019-03" db="EMBL/GenBank/DDBJ databases">
        <title>Genomic Encyclopedia of Type Strains, Phase IV (KMG-IV): sequencing the most valuable type-strain genomes for metagenomic binning, comparative biology and taxonomic classification.</title>
        <authorList>
            <person name="Goeker M."/>
        </authorList>
    </citation>
    <scope>NUCLEOTIDE SEQUENCE [LARGE SCALE GENOMIC DNA]</scope>
    <source>
        <strain evidence="4 5">DSM 103792</strain>
    </source>
</reference>
<evidence type="ECO:0000259" key="3">
    <source>
        <dbReference type="Pfam" id="PF02397"/>
    </source>
</evidence>
<evidence type="ECO:0000313" key="4">
    <source>
        <dbReference type="EMBL" id="TDQ51128.1"/>
    </source>
</evidence>
<evidence type="ECO:0000256" key="1">
    <source>
        <dbReference type="ARBA" id="ARBA00006464"/>
    </source>
</evidence>
<organism evidence="4 5">
    <name type="scientific">Permianibacter aggregans</name>
    <dbReference type="NCBI Taxonomy" id="1510150"/>
    <lineage>
        <taxon>Bacteria</taxon>
        <taxon>Pseudomonadati</taxon>
        <taxon>Pseudomonadota</taxon>
        <taxon>Gammaproteobacteria</taxon>
        <taxon>Pseudomonadales</taxon>
        <taxon>Pseudomonadaceae</taxon>
        <taxon>Permianibacter</taxon>
    </lineage>
</organism>
<dbReference type="OrthoDB" id="9808602at2"/>
<dbReference type="InterPro" id="IPR003362">
    <property type="entry name" value="Bact_transf"/>
</dbReference>
<keyword evidence="4" id="KW-0808">Transferase</keyword>
<keyword evidence="2" id="KW-0472">Membrane</keyword>
<dbReference type="EMBL" id="SNYM01000001">
    <property type="protein sequence ID" value="TDQ51128.1"/>
    <property type="molecule type" value="Genomic_DNA"/>
</dbReference>
<feature type="domain" description="Bacterial sugar transferase" evidence="3">
    <location>
        <begin position="3"/>
        <end position="172"/>
    </location>
</feature>
<dbReference type="PANTHER" id="PTHR30576:SF10">
    <property type="entry name" value="SLL5057 PROTEIN"/>
    <property type="match status" value="1"/>
</dbReference>
<dbReference type="RefSeq" id="WP_133586982.1">
    <property type="nucleotide sequence ID" value="NZ_CP037953.1"/>
</dbReference>
<accession>A0A4R6UUT2</accession>
<comment type="caution">
    <text evidence="4">The sequence shown here is derived from an EMBL/GenBank/DDBJ whole genome shotgun (WGS) entry which is preliminary data.</text>
</comment>
<dbReference type="AlphaFoldDB" id="A0A4R6UUT2"/>
<sequence>MLRVLDFLIAVVALIFSMPLLILVWFAGLWDTGAPLFFQRRVGRHQKPFTLVKFRTMRRDTPDMASHLASAGMVTRWGAFLRRTKLDELPQLFNVVVGDMSLVGPRPCLFSQTELVCERERRGVFKVRPGITGLAQIQGVDMSDPVRLAKIDAEMTQHFSLKMYFKLLFWTALGKGRGDRVKSS</sequence>
<gene>
    <name evidence="4" type="ORF">EV696_10197</name>
</gene>
<keyword evidence="2" id="KW-0812">Transmembrane</keyword>
<protein>
    <submittedName>
        <fullName evidence="4">Lipopolysaccharide/colanic/teichoic acid biosynthesis glycosyltransferase</fullName>
    </submittedName>
</protein>
<comment type="similarity">
    <text evidence="1">Belongs to the bacterial sugar transferase family.</text>
</comment>
<proteinExistence type="inferred from homology"/>
<dbReference type="Proteomes" id="UP000295375">
    <property type="component" value="Unassembled WGS sequence"/>
</dbReference>